<evidence type="ECO:0000256" key="11">
    <source>
        <dbReference type="SAM" id="SignalP"/>
    </source>
</evidence>
<evidence type="ECO:0000313" key="12">
    <source>
        <dbReference type="EMBL" id="KZT30011.1"/>
    </source>
</evidence>
<evidence type="ECO:0000256" key="9">
    <source>
        <dbReference type="PIRSR" id="PIRSR602401-1"/>
    </source>
</evidence>
<keyword evidence="8 10" id="KW-0503">Monooxygenase</keyword>
<dbReference type="PANTHER" id="PTHR46300">
    <property type="entry name" value="P450, PUTATIVE (EUROFUNG)-RELATED-RELATED"/>
    <property type="match status" value="1"/>
</dbReference>
<dbReference type="InterPro" id="IPR036396">
    <property type="entry name" value="Cyt_P450_sf"/>
</dbReference>
<evidence type="ECO:0000256" key="2">
    <source>
        <dbReference type="ARBA" id="ARBA00005179"/>
    </source>
</evidence>
<gene>
    <name evidence="12" type="ORF">NEOLEDRAFT_1083700</name>
</gene>
<dbReference type="Proteomes" id="UP000076761">
    <property type="component" value="Unassembled WGS sequence"/>
</dbReference>
<dbReference type="GO" id="GO:0004497">
    <property type="term" value="F:monooxygenase activity"/>
    <property type="evidence" value="ECO:0007669"/>
    <property type="project" value="UniProtKB-KW"/>
</dbReference>
<comment type="similarity">
    <text evidence="3 10">Belongs to the cytochrome P450 family.</text>
</comment>
<dbReference type="Pfam" id="PF00067">
    <property type="entry name" value="p450"/>
    <property type="match status" value="1"/>
</dbReference>
<dbReference type="InterPro" id="IPR001128">
    <property type="entry name" value="Cyt_P450"/>
</dbReference>
<evidence type="ECO:0000256" key="7">
    <source>
        <dbReference type="ARBA" id="ARBA00023004"/>
    </source>
</evidence>
<feature type="binding site" description="axial binding residue" evidence="9">
    <location>
        <position position="430"/>
    </location>
    <ligand>
        <name>heme</name>
        <dbReference type="ChEBI" id="CHEBI:30413"/>
    </ligand>
    <ligandPart>
        <name>Fe</name>
        <dbReference type="ChEBI" id="CHEBI:18248"/>
    </ligandPart>
</feature>
<dbReference type="GO" id="GO:0005506">
    <property type="term" value="F:iron ion binding"/>
    <property type="evidence" value="ECO:0007669"/>
    <property type="project" value="InterPro"/>
</dbReference>
<keyword evidence="7 9" id="KW-0408">Iron</keyword>
<keyword evidence="13" id="KW-1185">Reference proteome</keyword>
<dbReference type="PANTHER" id="PTHR46300:SF7">
    <property type="entry name" value="P450, PUTATIVE (EUROFUNG)-RELATED"/>
    <property type="match status" value="1"/>
</dbReference>
<dbReference type="InParanoid" id="A0A165VQ65"/>
<keyword evidence="6 10" id="KW-0560">Oxidoreductase</keyword>
<dbReference type="OrthoDB" id="2789670at2759"/>
<reference evidence="12 13" key="1">
    <citation type="journal article" date="2016" name="Mol. Biol. Evol.">
        <title>Comparative Genomics of Early-Diverging Mushroom-Forming Fungi Provides Insights into the Origins of Lignocellulose Decay Capabilities.</title>
        <authorList>
            <person name="Nagy L.G."/>
            <person name="Riley R."/>
            <person name="Tritt A."/>
            <person name="Adam C."/>
            <person name="Daum C."/>
            <person name="Floudas D."/>
            <person name="Sun H."/>
            <person name="Yadav J.S."/>
            <person name="Pangilinan J."/>
            <person name="Larsson K.H."/>
            <person name="Matsuura K."/>
            <person name="Barry K."/>
            <person name="Labutti K."/>
            <person name="Kuo R."/>
            <person name="Ohm R.A."/>
            <person name="Bhattacharya S.S."/>
            <person name="Shirouzu T."/>
            <person name="Yoshinaga Y."/>
            <person name="Martin F.M."/>
            <person name="Grigoriev I.V."/>
            <person name="Hibbett D.S."/>
        </authorList>
    </citation>
    <scope>NUCLEOTIDE SEQUENCE [LARGE SCALE GENOMIC DNA]</scope>
    <source>
        <strain evidence="12 13">HHB14362 ss-1</strain>
    </source>
</reference>
<sequence>MFEAILSIALLSLVAVLLARRSRVRLPPGPTGLPFLGNALDIPPSHQWTTYVEWSKKFGDVMHLSALGRHLIILNSLDAARDLLEKRSSIYSDRPKFTMISDLMGWDWAIQFMSYGPRFKLYRSNVVAPLRKQVLHRYHPIQIREARQLVLELYHSPGECLPLIKHASGATMMSILYGCKNGQKRNDYVHLADAATESLVIAGNVGKYLVDLIPVLKYVPKWFPGAEFQRQAREWRKLCLSLIDIPFTDVKQSLANGTATPSLVGYMLEDEDKQPDHDHLIKATAGVLYLGGADTTLSAFYSFMLAMVLFPDVMRRAQLEIDSVTKGERFPDFTDKAALQYCNCLVLEVFRWVPAVPLGVPHQSNEVDEYRGYVIPKQSIVMVNAWSILHDERVYPEPSRFNPGRFMPNSMESGQLDPREVAFGFGRRTCPGVHFAEDHLWIIFVTILAAFEIRRSKDETGTECSLPSHDYKVTSGMVSVPEFFPCDLIPRSTSLIHFLEQEND</sequence>
<dbReference type="SUPFAM" id="SSF48264">
    <property type="entry name" value="Cytochrome P450"/>
    <property type="match status" value="1"/>
</dbReference>
<dbReference type="AlphaFoldDB" id="A0A165VQ65"/>
<evidence type="ECO:0000256" key="8">
    <source>
        <dbReference type="ARBA" id="ARBA00023033"/>
    </source>
</evidence>
<dbReference type="PRINTS" id="PR00463">
    <property type="entry name" value="EP450I"/>
</dbReference>
<feature type="chain" id="PRO_5007868158" evidence="11">
    <location>
        <begin position="20"/>
        <end position="504"/>
    </location>
</feature>
<accession>A0A165VQ65</accession>
<evidence type="ECO:0000256" key="5">
    <source>
        <dbReference type="ARBA" id="ARBA00022723"/>
    </source>
</evidence>
<comment type="pathway">
    <text evidence="2">Secondary metabolite biosynthesis.</text>
</comment>
<dbReference type="InterPro" id="IPR002401">
    <property type="entry name" value="Cyt_P450_E_grp-I"/>
</dbReference>
<organism evidence="12 13">
    <name type="scientific">Neolentinus lepideus HHB14362 ss-1</name>
    <dbReference type="NCBI Taxonomy" id="1314782"/>
    <lineage>
        <taxon>Eukaryota</taxon>
        <taxon>Fungi</taxon>
        <taxon>Dikarya</taxon>
        <taxon>Basidiomycota</taxon>
        <taxon>Agaricomycotina</taxon>
        <taxon>Agaricomycetes</taxon>
        <taxon>Gloeophyllales</taxon>
        <taxon>Gloeophyllaceae</taxon>
        <taxon>Neolentinus</taxon>
    </lineage>
</organism>
<evidence type="ECO:0000256" key="6">
    <source>
        <dbReference type="ARBA" id="ARBA00023002"/>
    </source>
</evidence>
<evidence type="ECO:0000256" key="3">
    <source>
        <dbReference type="ARBA" id="ARBA00010617"/>
    </source>
</evidence>
<dbReference type="EMBL" id="KV425552">
    <property type="protein sequence ID" value="KZT30011.1"/>
    <property type="molecule type" value="Genomic_DNA"/>
</dbReference>
<dbReference type="Gene3D" id="1.10.630.10">
    <property type="entry name" value="Cytochrome P450"/>
    <property type="match status" value="1"/>
</dbReference>
<dbReference type="GO" id="GO:0020037">
    <property type="term" value="F:heme binding"/>
    <property type="evidence" value="ECO:0007669"/>
    <property type="project" value="InterPro"/>
</dbReference>
<comment type="cofactor">
    <cofactor evidence="1 9">
        <name>heme</name>
        <dbReference type="ChEBI" id="CHEBI:30413"/>
    </cofactor>
</comment>
<dbReference type="CDD" id="cd11065">
    <property type="entry name" value="CYP64-like"/>
    <property type="match status" value="1"/>
</dbReference>
<dbReference type="PROSITE" id="PS00086">
    <property type="entry name" value="CYTOCHROME_P450"/>
    <property type="match status" value="1"/>
</dbReference>
<proteinExistence type="inferred from homology"/>
<dbReference type="InterPro" id="IPR017972">
    <property type="entry name" value="Cyt_P450_CS"/>
</dbReference>
<protein>
    <submittedName>
        <fullName evidence="12">Cytochrome P450</fullName>
    </submittedName>
</protein>
<dbReference type="InterPro" id="IPR050364">
    <property type="entry name" value="Cytochrome_P450_fung"/>
</dbReference>
<keyword evidence="11" id="KW-0732">Signal</keyword>
<name>A0A165VQ65_9AGAM</name>
<dbReference type="STRING" id="1314782.A0A165VQ65"/>
<evidence type="ECO:0000256" key="1">
    <source>
        <dbReference type="ARBA" id="ARBA00001971"/>
    </source>
</evidence>
<feature type="signal peptide" evidence="11">
    <location>
        <begin position="1"/>
        <end position="19"/>
    </location>
</feature>
<keyword evidence="4 9" id="KW-0349">Heme</keyword>
<keyword evidence="5 9" id="KW-0479">Metal-binding</keyword>
<evidence type="ECO:0000256" key="10">
    <source>
        <dbReference type="RuleBase" id="RU000461"/>
    </source>
</evidence>
<evidence type="ECO:0000256" key="4">
    <source>
        <dbReference type="ARBA" id="ARBA00022617"/>
    </source>
</evidence>
<dbReference type="GO" id="GO:0016705">
    <property type="term" value="F:oxidoreductase activity, acting on paired donors, with incorporation or reduction of molecular oxygen"/>
    <property type="evidence" value="ECO:0007669"/>
    <property type="project" value="InterPro"/>
</dbReference>
<evidence type="ECO:0000313" key="13">
    <source>
        <dbReference type="Proteomes" id="UP000076761"/>
    </source>
</evidence>